<protein>
    <submittedName>
        <fullName evidence="1">Uncharacterized protein</fullName>
    </submittedName>
</protein>
<organism evidence="1">
    <name type="scientific">freshwater metagenome</name>
    <dbReference type="NCBI Taxonomy" id="449393"/>
    <lineage>
        <taxon>unclassified sequences</taxon>
        <taxon>metagenomes</taxon>
        <taxon>ecological metagenomes</taxon>
    </lineage>
</organism>
<accession>A0A094S8R5</accession>
<reference evidence="1" key="1">
    <citation type="submission" date="2014-05" db="EMBL/GenBank/DDBJ databases">
        <title>Key roles for freshwater Actinobacteria revealed by deep metagenomic sequencing.</title>
        <authorList>
            <person name="Ghai R."/>
            <person name="Mizuno C.M."/>
            <person name="Picazo A."/>
            <person name="Camacho A."/>
            <person name="Rodriguez-Valera F."/>
        </authorList>
    </citation>
    <scope>NUCLEOTIDE SEQUENCE</scope>
</reference>
<comment type="caution">
    <text evidence="1">The sequence shown here is derived from an EMBL/GenBank/DDBJ whole genome shotgun (WGS) entry which is preliminary data.</text>
</comment>
<evidence type="ECO:0000313" key="1">
    <source>
        <dbReference type="EMBL" id="KGA14338.1"/>
    </source>
</evidence>
<proteinExistence type="predicted"/>
<dbReference type="EMBL" id="JNSK01000133">
    <property type="protein sequence ID" value="KGA14338.1"/>
    <property type="molecule type" value="Genomic_DNA"/>
</dbReference>
<name>A0A094S8R5_9ZZZZ</name>
<gene>
    <name evidence="1" type="ORF">GM50_20110</name>
</gene>
<sequence length="297" mass="34221">MEGYENAFPLKPAQFPELETIWRISDAVNPLIGQEIQEQYKESIKFWSAYTKHRGVLQVIVGNLDDLDFVCKWRNSYLEMQHTSCTSDFRQDKSRVWDAHTTQVADKATDFYFMSDPRTLEDPSFWPRVPHEFFHNVQYAQTPRYKFILPCWAEEGGAEFFGIMVASQGAPEKFLSMRVNLMNDRNGKIKQSQLAQSDWKSWLFATDMTSLADGKSGWGCESASMEGIYSYGFMATEYLNLKLGTSGLLALYRDAGAIGWEMAIEKAFNKTKTDAYDEIALYMKQEYEIGINQRVFS</sequence>
<dbReference type="AlphaFoldDB" id="A0A094S8R5"/>